<organism evidence="3 4">
    <name type="scientific">Schizothecium vesticola</name>
    <dbReference type="NCBI Taxonomy" id="314040"/>
    <lineage>
        <taxon>Eukaryota</taxon>
        <taxon>Fungi</taxon>
        <taxon>Dikarya</taxon>
        <taxon>Ascomycota</taxon>
        <taxon>Pezizomycotina</taxon>
        <taxon>Sordariomycetes</taxon>
        <taxon>Sordariomycetidae</taxon>
        <taxon>Sordariales</taxon>
        <taxon>Schizotheciaceae</taxon>
        <taxon>Schizothecium</taxon>
    </lineage>
</organism>
<dbReference type="InterPro" id="IPR036291">
    <property type="entry name" value="NAD(P)-bd_dom_sf"/>
</dbReference>
<evidence type="ECO:0000313" key="3">
    <source>
        <dbReference type="EMBL" id="KAK0737791.1"/>
    </source>
</evidence>
<dbReference type="InterPro" id="IPR016040">
    <property type="entry name" value="NAD(P)-bd_dom"/>
</dbReference>
<proteinExistence type="inferred from homology"/>
<dbReference type="EMBL" id="JAUKUD010000007">
    <property type="protein sequence ID" value="KAK0737791.1"/>
    <property type="molecule type" value="Genomic_DNA"/>
</dbReference>
<accession>A0AA40BP72</accession>
<dbReference type="Gene3D" id="3.40.50.720">
    <property type="entry name" value="NAD(P)-binding Rossmann-like Domain"/>
    <property type="match status" value="1"/>
</dbReference>
<comment type="similarity">
    <text evidence="1">Belongs to the avfA family.</text>
</comment>
<comment type="caution">
    <text evidence="3">The sequence shown here is derived from an EMBL/GenBank/DDBJ whole genome shotgun (WGS) entry which is preliminary data.</text>
</comment>
<evidence type="ECO:0000256" key="1">
    <source>
        <dbReference type="ARBA" id="ARBA00038376"/>
    </source>
</evidence>
<evidence type="ECO:0000259" key="2">
    <source>
        <dbReference type="Pfam" id="PF13460"/>
    </source>
</evidence>
<keyword evidence="4" id="KW-1185">Reference proteome</keyword>
<gene>
    <name evidence="3" type="ORF">B0T18DRAFT_420582</name>
</gene>
<reference evidence="3" key="1">
    <citation type="submission" date="2023-06" db="EMBL/GenBank/DDBJ databases">
        <title>Genome-scale phylogeny and comparative genomics of the fungal order Sordariales.</title>
        <authorList>
            <consortium name="Lawrence Berkeley National Laboratory"/>
            <person name="Hensen N."/>
            <person name="Bonometti L."/>
            <person name="Westerberg I."/>
            <person name="Brannstrom I.O."/>
            <person name="Guillou S."/>
            <person name="Cros-Aarteil S."/>
            <person name="Calhoun S."/>
            <person name="Haridas S."/>
            <person name="Kuo A."/>
            <person name="Mondo S."/>
            <person name="Pangilinan J."/>
            <person name="Riley R."/>
            <person name="LaButti K."/>
            <person name="Andreopoulos B."/>
            <person name="Lipzen A."/>
            <person name="Chen C."/>
            <person name="Yanf M."/>
            <person name="Daum C."/>
            <person name="Ng V."/>
            <person name="Clum A."/>
            <person name="Steindorff A."/>
            <person name="Ohm R."/>
            <person name="Martin F."/>
            <person name="Silar P."/>
            <person name="Natvig D."/>
            <person name="Lalanne C."/>
            <person name="Gautier V."/>
            <person name="Ament-velasquez S.L."/>
            <person name="Kruys A."/>
            <person name="Hutchinson M.I."/>
            <person name="Powell A.J."/>
            <person name="Barry K."/>
            <person name="Miller A.N."/>
            <person name="Grigoriev I.V."/>
            <person name="Debuchy R."/>
            <person name="Gladieux P."/>
            <person name="Thoren M.H."/>
            <person name="Johannesson H."/>
        </authorList>
    </citation>
    <scope>NUCLEOTIDE SEQUENCE</scope>
    <source>
        <strain evidence="3">SMH3187-1</strain>
    </source>
</reference>
<dbReference type="AlphaFoldDB" id="A0AA40BP72"/>
<dbReference type="PANTHER" id="PTHR43355:SF2">
    <property type="entry name" value="FLAVIN REDUCTASE (NADPH)"/>
    <property type="match status" value="1"/>
</dbReference>
<dbReference type="Pfam" id="PF13460">
    <property type="entry name" value="NAD_binding_10"/>
    <property type="match status" value="1"/>
</dbReference>
<dbReference type="PANTHER" id="PTHR43355">
    <property type="entry name" value="FLAVIN REDUCTASE (NADPH)"/>
    <property type="match status" value="1"/>
</dbReference>
<dbReference type="InterPro" id="IPR051606">
    <property type="entry name" value="Polyketide_Oxido-like"/>
</dbReference>
<sequence>MAGSKVLVFGGTGPAGNCLLRELLHRNHQTLAYARNTAKIPNDLKENPLLEVVQGELGDADAVAAATFQARVIISLLGPNTIRGFEPSTYTDFYRVLFGAMRQHGVKRIFAMGTLSIADPDDVFSLKRLFIVGLVRTVVNPAYQLITAVGRLFVDEAHDLDWTVYRIAGIPGGSDEASWKQDREDGETFEGYVGQQGWTASQKRGALTRWLVDAVEDGKTRWIRKMPAISRLAGSVEHA</sequence>
<name>A0AA40BP72_9PEZI</name>
<dbReference type="Proteomes" id="UP001172155">
    <property type="component" value="Unassembled WGS sequence"/>
</dbReference>
<dbReference type="GO" id="GO:0016646">
    <property type="term" value="F:oxidoreductase activity, acting on the CH-NH group of donors, NAD or NADP as acceptor"/>
    <property type="evidence" value="ECO:0007669"/>
    <property type="project" value="TreeGrafter"/>
</dbReference>
<protein>
    <recommendedName>
        <fullName evidence="2">NAD(P)-binding domain-containing protein</fullName>
    </recommendedName>
</protein>
<feature type="domain" description="NAD(P)-binding" evidence="2">
    <location>
        <begin position="10"/>
        <end position="190"/>
    </location>
</feature>
<dbReference type="SUPFAM" id="SSF51735">
    <property type="entry name" value="NAD(P)-binding Rossmann-fold domains"/>
    <property type="match status" value="1"/>
</dbReference>
<evidence type="ECO:0000313" key="4">
    <source>
        <dbReference type="Proteomes" id="UP001172155"/>
    </source>
</evidence>